<proteinExistence type="predicted"/>
<keyword evidence="2" id="KW-0472">Membrane</keyword>
<sequence length="1896" mass="213477">MTIRIRKRIIWTLLVAFLFSFSSFVYWPKEHATAATVSTPTSINGYPNKCKYNTSVDGPIPEGVAPCSLPSEDNKNGFKFNSKFYFDPVIIDNDPYTVLPARKLIVYGTPFTVPSKIQSFKKGMQPDGGVIIPGQGHFYVYSNEHGGYVFGEYRYLGFTYDNNLYSNINFIVDMDLGVPIQNKHWIYLPWKELPNDYARKPSTPGAVYDGREDVTSRDFDQIREYIQNKLNFTMTQSVRYSDRYKVLTGFQYRDPRQYMSLHQSPTTKERGIGTMYHYSWDSNSIWYQTFFMPKLDETTKDRERVEASCAVVPVSNKPIPIGKSKKVKVEVKLTGTLLDEDYYGEPLDEFLYYTRKDIDYWRLDMSNPAGGGYTQLASNKAKDGVVVKSNTASAVYTIEIDTQKLDRSSDDVWKFKSNAGVFAFYYDHTYSNPSYSSQYCNLEVNFEPTEKQPMLSSFGVVPEIQFERLSQFTSAMVGYEDFSYGEDVDYYEFEITNISDGSKATRKFDPAIPEVKAPKAGYLDQAAVQNFLHNFMKSKFSQEMVSDSIARQFEIKQTIVDKDATVNNKSMALQSVTVIHTPVAGCGVDHDTLPAPPQYISPKADWPFDWYDVVPFPVTDSAPDLIPHKGCEDPVGYDEFTKRVFIDGAEIDAEEFYNGDYIFGEDKLGIREVKTTFTAPDGTESFKIQHVVIHESKPRVSLKLEGLYKQNRTMTAIDRSAASNDQWVEQNSPLEITSFSFVKPSDPNLKCRTGYCESNKSEKMYMYKEPGHYKMSIAAKRVITYDGGKTITRYSDPYVVDYEIMPDHKPAVAVHAYNTEISRLDQLELLYDVVSTDGDFIAEQNMKVYHDSDNDGDFDDLVFETDEPITQLPQLSKLGQYQIVAYAKEGTTQNRLMEFVSPADDKTHTVESYFFIDNYAPSSDLYLDVPNEKADMDVYFMLDANLKQESTDYVRGNKVTLTNAFNSANMLANIGIWDMKTYTYSQSASTSRSTGTSYPPSTTTYSSEGYSGTLTRTSVSNSPYSVDEGKYVSKTDSKTATGSCSSSVTTYYDEKGNYDSSSSWNNCGGSQSYSDGQYSGTLSRTGESPNGPSCGSTGPKNGSCSRGWTAYYSGTVYWTRDVWEPKMVSYDSYTGFYSGTIYKDVRQPFDTSFMRAVPTKYVIYISDGGATQLSDLQNVMNKHNAHLILVGSDILESQISHEKFIAHDDSIENVVDDVIQYIAESNPANPKVLKLIGETIETATATFDAEKDSIPEENDQLQITQEPNYYDNSMGFDTFGGKQLISDKSSANWQPYQSAITLNKPGKYQFIRRTKDLPSTDPNFADYSYYSNESVIDVYVHRKPIPDVALDFDYILSENRYRTSWIDLSYDLDHSITRAATDRGIQARAIKLTNEGTGEVYTRIPESVEPGSYILDYTVQDIEGVWSDPIRRTYILPTTVPVQMKSNLKTTYPGFSLASVPASESLTAYDLWTRYPYAIHLQFNMGSILSRNVPYYTGTKTGNDIRWADETFTIPNTTPDGPYTFSIRGNGTVAGSTAVQTYSVNVETPIQLTGRVDSLDSAIQDVDTVVVGDSYKLYAHTTKYPDQLANPSATTVVIFKGTAYQRTIVLASELESSTGYGAKSWNGAITIGNMPNGRYTFEWRSRTPNGNMETVAKQIEVVNNRPPTADLLWSPNPVYEGDTVQLASSIRDLDDDTLMVNYETISPSGSRRTFQYTLDPDYEHTEPQLRMVETGNWLVRLTVSDGKAPSVVVEKTIPVRTLHVGGEVLHTELWNSHRQAYNRKKSGNPDSPRGYDVFWAGEKFVLRADTTMTGTPTRAQRVEVAFGIYEAVLSAEDAAQTIWNGELWDEAFEGLEDGPARFVFTAYYSNGTVKTTEVEIQLQGSASEIIGVHRVK</sequence>
<comment type="caution">
    <text evidence="3">The sequence shown here is derived from an EMBL/GenBank/DDBJ whole genome shotgun (WGS) entry which is preliminary data.</text>
</comment>
<feature type="compositionally biased region" description="Low complexity" evidence="1">
    <location>
        <begin position="989"/>
        <end position="1015"/>
    </location>
</feature>
<evidence type="ECO:0000256" key="1">
    <source>
        <dbReference type="SAM" id="MobiDB-lite"/>
    </source>
</evidence>
<dbReference type="InterPro" id="IPR013783">
    <property type="entry name" value="Ig-like_fold"/>
</dbReference>
<keyword evidence="4" id="KW-1185">Reference proteome</keyword>
<dbReference type="Gene3D" id="2.60.40.10">
    <property type="entry name" value="Immunoglobulins"/>
    <property type="match status" value="1"/>
</dbReference>
<dbReference type="NCBIfam" id="NF047340">
    <property type="entry name" value="Athe_2463_dom"/>
    <property type="match status" value="1"/>
</dbReference>
<gene>
    <name evidence="3" type="ORF">NQZ67_19660</name>
</gene>
<protein>
    <submittedName>
        <fullName evidence="3">Uncharacterized protein</fullName>
    </submittedName>
</protein>
<evidence type="ECO:0000313" key="4">
    <source>
        <dbReference type="Proteomes" id="UP001141950"/>
    </source>
</evidence>
<feature type="region of interest" description="Disordered" evidence="1">
    <location>
        <begin position="1075"/>
        <end position="1102"/>
    </location>
</feature>
<dbReference type="RefSeq" id="WP_257449238.1">
    <property type="nucleotide sequence ID" value="NZ_JANIPJ010000015.1"/>
</dbReference>
<feature type="region of interest" description="Disordered" evidence="1">
    <location>
        <begin position="988"/>
        <end position="1026"/>
    </location>
</feature>
<feature type="compositionally biased region" description="Polar residues" evidence="1">
    <location>
        <begin position="1081"/>
        <end position="1102"/>
    </location>
</feature>
<evidence type="ECO:0000256" key="2">
    <source>
        <dbReference type="SAM" id="Phobius"/>
    </source>
</evidence>
<evidence type="ECO:0000313" key="3">
    <source>
        <dbReference type="EMBL" id="MCR2806104.1"/>
    </source>
</evidence>
<dbReference type="EMBL" id="JANIPJ010000015">
    <property type="protein sequence ID" value="MCR2806104.1"/>
    <property type="molecule type" value="Genomic_DNA"/>
</dbReference>
<dbReference type="Proteomes" id="UP001141950">
    <property type="component" value="Unassembled WGS sequence"/>
</dbReference>
<keyword evidence="2" id="KW-0812">Transmembrane</keyword>
<feature type="transmembrane region" description="Helical" evidence="2">
    <location>
        <begin position="9"/>
        <end position="27"/>
    </location>
</feature>
<keyword evidence="2" id="KW-1133">Transmembrane helix</keyword>
<name>A0A9X2SA28_9BACL</name>
<organism evidence="3 4">
    <name type="scientific">Paenibacillus soyae</name>
    <dbReference type="NCBI Taxonomy" id="2969249"/>
    <lineage>
        <taxon>Bacteria</taxon>
        <taxon>Bacillati</taxon>
        <taxon>Bacillota</taxon>
        <taxon>Bacilli</taxon>
        <taxon>Bacillales</taxon>
        <taxon>Paenibacillaceae</taxon>
        <taxon>Paenibacillus</taxon>
    </lineage>
</organism>
<reference evidence="3" key="1">
    <citation type="submission" date="2022-08" db="EMBL/GenBank/DDBJ databases">
        <title>The genomic sequence of strain Paenibacillus sp. SCIV0701.</title>
        <authorList>
            <person name="Zhao H."/>
        </authorList>
    </citation>
    <scope>NUCLEOTIDE SEQUENCE</scope>
    <source>
        <strain evidence="3">SCIV0701</strain>
    </source>
</reference>
<accession>A0A9X2SA28</accession>